<feature type="binding site" evidence="14">
    <location>
        <position position="229"/>
    </location>
    <ligand>
        <name>ATP</name>
        <dbReference type="ChEBI" id="CHEBI:30616"/>
    </ligand>
</feature>
<dbReference type="Pfam" id="PF03481">
    <property type="entry name" value="Sua5_C"/>
    <property type="match status" value="1"/>
</dbReference>
<reference evidence="18" key="1">
    <citation type="submission" date="2021-04" db="EMBL/GenBank/DDBJ databases">
        <title>A novel Synergistetes isolate from a pyrite-forming mixed culture.</title>
        <authorList>
            <person name="Bunk B."/>
            <person name="Sproer C."/>
            <person name="Spring S."/>
            <person name="Pester M."/>
        </authorList>
    </citation>
    <scope>NUCLEOTIDE SEQUENCE [LARGE SCALE GENOMIC DNA]</scope>
    <source>
        <strain evidence="18">J.5.4.2-T.3.5.2</strain>
    </source>
</reference>
<evidence type="ECO:0000256" key="4">
    <source>
        <dbReference type="ARBA" id="ARBA00015492"/>
    </source>
</evidence>
<dbReference type="GO" id="GO:0005524">
    <property type="term" value="F:ATP binding"/>
    <property type="evidence" value="ECO:0007669"/>
    <property type="project" value="UniProtKB-UniRule"/>
</dbReference>
<dbReference type="GO" id="GO:0000049">
    <property type="term" value="F:tRNA binding"/>
    <property type="evidence" value="ECO:0007669"/>
    <property type="project" value="TreeGrafter"/>
</dbReference>
<feature type="binding site" evidence="14">
    <location>
        <position position="150"/>
    </location>
    <ligand>
        <name>ATP</name>
        <dbReference type="ChEBI" id="CHEBI:30616"/>
    </ligand>
</feature>
<evidence type="ECO:0000313" key="18">
    <source>
        <dbReference type="Proteomes" id="UP000671879"/>
    </source>
</evidence>
<dbReference type="InterPro" id="IPR005145">
    <property type="entry name" value="Sua5_C"/>
</dbReference>
<protein>
    <recommendedName>
        <fullName evidence="4 13">Threonylcarbamoyl-AMP synthase</fullName>
        <shortName evidence="13">TC-AMP synthase</shortName>
        <ecNumber evidence="3 13">2.7.7.87</ecNumber>
    </recommendedName>
    <alternativeName>
        <fullName evidence="11 13">L-threonylcarbamoyladenylate synthase</fullName>
    </alternativeName>
</protein>
<dbReference type="AlphaFoldDB" id="A0A9Q7ANW1"/>
<dbReference type="PIRSF" id="PIRSF004930">
    <property type="entry name" value="Tln_factor_SUA5"/>
    <property type="match status" value="1"/>
</dbReference>
<feature type="domain" description="Threonylcarbamoyl-AMP synthase C-terminal" evidence="16">
    <location>
        <begin position="200"/>
        <end position="316"/>
    </location>
</feature>
<feature type="domain" description="YrdC-like" evidence="15">
    <location>
        <begin position="21"/>
        <end position="196"/>
    </location>
</feature>
<comment type="catalytic activity">
    <reaction evidence="12 13">
        <text>L-threonine + hydrogencarbonate + ATP = L-threonylcarbamoyladenylate + diphosphate + H2O</text>
        <dbReference type="Rhea" id="RHEA:36407"/>
        <dbReference type="ChEBI" id="CHEBI:15377"/>
        <dbReference type="ChEBI" id="CHEBI:17544"/>
        <dbReference type="ChEBI" id="CHEBI:30616"/>
        <dbReference type="ChEBI" id="CHEBI:33019"/>
        <dbReference type="ChEBI" id="CHEBI:57926"/>
        <dbReference type="ChEBI" id="CHEBI:73682"/>
        <dbReference type="EC" id="2.7.7.87"/>
    </reaction>
</comment>
<dbReference type="GO" id="GO:0008033">
    <property type="term" value="P:tRNA processing"/>
    <property type="evidence" value="ECO:0007669"/>
    <property type="project" value="UniProtKB-KW"/>
</dbReference>
<feature type="binding site" evidence="14">
    <location>
        <position position="61"/>
    </location>
    <ligand>
        <name>ATP</name>
        <dbReference type="ChEBI" id="CHEBI:30616"/>
    </ligand>
</feature>
<feature type="binding site" evidence="14">
    <location>
        <position position="34"/>
    </location>
    <ligand>
        <name>L-threonine</name>
        <dbReference type="ChEBI" id="CHEBI:57926"/>
    </ligand>
</feature>
<evidence type="ECO:0000256" key="14">
    <source>
        <dbReference type="PIRSR" id="PIRSR004930-1"/>
    </source>
</evidence>
<dbReference type="SUPFAM" id="SSF55821">
    <property type="entry name" value="YrdC/RibB"/>
    <property type="match status" value="1"/>
</dbReference>
<dbReference type="PANTHER" id="PTHR17490">
    <property type="entry name" value="SUA5"/>
    <property type="match status" value="1"/>
</dbReference>
<dbReference type="InterPro" id="IPR006070">
    <property type="entry name" value="Sua5-like_dom"/>
</dbReference>
<evidence type="ECO:0000256" key="7">
    <source>
        <dbReference type="ARBA" id="ARBA00022694"/>
    </source>
</evidence>
<evidence type="ECO:0000256" key="11">
    <source>
        <dbReference type="ARBA" id="ARBA00029774"/>
    </source>
</evidence>
<dbReference type="Proteomes" id="UP000671879">
    <property type="component" value="Chromosome"/>
</dbReference>
<evidence type="ECO:0000256" key="3">
    <source>
        <dbReference type="ARBA" id="ARBA00012584"/>
    </source>
</evidence>
<evidence type="ECO:0000256" key="9">
    <source>
        <dbReference type="ARBA" id="ARBA00022741"/>
    </source>
</evidence>
<evidence type="ECO:0000256" key="13">
    <source>
        <dbReference type="PIRNR" id="PIRNR004930"/>
    </source>
</evidence>
<feature type="binding site" evidence="14">
    <location>
        <position position="194"/>
    </location>
    <ligand>
        <name>ATP</name>
        <dbReference type="ChEBI" id="CHEBI:30616"/>
    </ligand>
</feature>
<dbReference type="Gene3D" id="3.40.50.11030">
    <property type="entry name" value="Threonylcarbamoyl-AMP synthase, C-terminal domain"/>
    <property type="match status" value="1"/>
</dbReference>
<dbReference type="InterPro" id="IPR038385">
    <property type="entry name" value="Sua5/YwlC_C"/>
</dbReference>
<organism evidence="17 18">
    <name type="scientific">Aminithiophilus ramosus</name>
    <dbReference type="NCBI Taxonomy" id="3029084"/>
    <lineage>
        <taxon>Bacteria</taxon>
        <taxon>Thermotogati</taxon>
        <taxon>Synergistota</taxon>
        <taxon>Synergistia</taxon>
        <taxon>Synergistales</taxon>
        <taxon>Aminithiophilaceae</taxon>
        <taxon>Aminithiophilus</taxon>
    </lineage>
</organism>
<keyword evidence="9 13" id="KW-0547">Nucleotide-binding</keyword>
<dbReference type="EC" id="2.7.7.87" evidence="3 13"/>
<dbReference type="InterPro" id="IPR010923">
    <property type="entry name" value="T(6)A37_SUA5"/>
</dbReference>
<accession>A0A9Q7ANW1</accession>
<keyword evidence="6 13" id="KW-0808">Transferase</keyword>
<keyword evidence="18" id="KW-1185">Reference proteome</keyword>
<dbReference type="GO" id="GO:0003725">
    <property type="term" value="F:double-stranded RNA binding"/>
    <property type="evidence" value="ECO:0007669"/>
    <property type="project" value="UniProtKB-UniRule"/>
</dbReference>
<dbReference type="GO" id="GO:0006450">
    <property type="term" value="P:regulation of translational fidelity"/>
    <property type="evidence" value="ECO:0007669"/>
    <property type="project" value="TreeGrafter"/>
</dbReference>
<evidence type="ECO:0000256" key="5">
    <source>
        <dbReference type="ARBA" id="ARBA00022490"/>
    </source>
</evidence>
<keyword evidence="8 13" id="KW-0548">Nucleotidyltransferase</keyword>
<evidence type="ECO:0000256" key="6">
    <source>
        <dbReference type="ARBA" id="ARBA00022679"/>
    </source>
</evidence>
<feature type="binding site" evidence="14">
    <location>
        <position position="120"/>
    </location>
    <ligand>
        <name>L-threonine</name>
        <dbReference type="ChEBI" id="CHEBI:57926"/>
    </ligand>
</feature>
<keyword evidence="10 13" id="KW-0067">ATP-binding</keyword>
<dbReference type="EMBL" id="CP072943">
    <property type="protein sequence ID" value="QTX31536.1"/>
    <property type="molecule type" value="Genomic_DNA"/>
</dbReference>
<keyword evidence="7 13" id="KW-0819">tRNA processing</keyword>
<evidence type="ECO:0000256" key="1">
    <source>
        <dbReference type="ARBA" id="ARBA00004496"/>
    </source>
</evidence>
<proteinExistence type="inferred from homology"/>
<sequence>MRCRVDRWNPDRKIIAEAALALRRGRLVAFPTETVYGLGADGLDADAVRAIYRAKGRPSDNPLILHLAAPGEAGGVALVDERARRLMELFWPGPLTLVLPARCDVVPSVTRGGLDTVALRMPSHPVALALIEAADRPVAAPSANRSGRPSPTEAQAVDEDLGESLAFLLDGGPTDMGVESTVVDATGPSLLLLRPGALALEKIEEAAGLVERPRAGEGRRSPGTRYRHYAPDLPLLLWGEAGLPEIDGSVGYMGLDEAPFPVARSVRFRSVEDYARGLFSALRHLERSGVDVLVAQWPPSQGLGLAVRDRLLRASGRE</sequence>
<dbReference type="NCBIfam" id="TIGR00057">
    <property type="entry name" value="L-threonylcarbamoyladenylate synthase"/>
    <property type="match status" value="1"/>
</dbReference>
<gene>
    <name evidence="17" type="ORF">KAR29_09180</name>
</gene>
<evidence type="ECO:0000259" key="15">
    <source>
        <dbReference type="Pfam" id="PF01300"/>
    </source>
</evidence>
<evidence type="ECO:0000256" key="10">
    <source>
        <dbReference type="ARBA" id="ARBA00022840"/>
    </source>
</evidence>
<keyword evidence="5 13" id="KW-0963">Cytoplasm</keyword>
<name>A0A9Q7ANW1_9BACT</name>
<evidence type="ECO:0000313" key="17">
    <source>
        <dbReference type="EMBL" id="QTX31536.1"/>
    </source>
</evidence>
<dbReference type="GO" id="GO:0061710">
    <property type="term" value="F:L-threonylcarbamoyladenylate synthase"/>
    <property type="evidence" value="ECO:0007669"/>
    <property type="project" value="UniProtKB-EC"/>
</dbReference>
<feature type="binding site" evidence="14">
    <location>
        <position position="57"/>
    </location>
    <ligand>
        <name>ATP</name>
        <dbReference type="ChEBI" id="CHEBI:30616"/>
    </ligand>
</feature>
<comment type="similarity">
    <text evidence="2 13">Belongs to the SUA5 family.</text>
</comment>
<dbReference type="GO" id="GO:0005737">
    <property type="term" value="C:cytoplasm"/>
    <property type="evidence" value="ECO:0007669"/>
    <property type="project" value="UniProtKB-SubCell"/>
</dbReference>
<dbReference type="Gene3D" id="3.90.870.10">
    <property type="entry name" value="DHBP synthase"/>
    <property type="match status" value="1"/>
</dbReference>
<dbReference type="Pfam" id="PF01300">
    <property type="entry name" value="Sua5_yciO_yrdC"/>
    <property type="match status" value="1"/>
</dbReference>
<evidence type="ECO:0000259" key="16">
    <source>
        <dbReference type="Pfam" id="PF03481"/>
    </source>
</evidence>
<dbReference type="InterPro" id="IPR050156">
    <property type="entry name" value="TC-AMP_synthase_SUA5"/>
</dbReference>
<evidence type="ECO:0000256" key="2">
    <source>
        <dbReference type="ARBA" id="ARBA00007663"/>
    </source>
</evidence>
<feature type="binding site" evidence="14">
    <location>
        <position position="180"/>
    </location>
    <ligand>
        <name>L-threonine</name>
        <dbReference type="ChEBI" id="CHEBI:57926"/>
    </ligand>
</feature>
<dbReference type="KEGG" id="aram:KAR29_09180"/>
<feature type="binding site" evidence="14">
    <location>
        <position position="142"/>
    </location>
    <ligand>
        <name>L-threonine</name>
        <dbReference type="ChEBI" id="CHEBI:57926"/>
    </ligand>
</feature>
<feature type="binding site" evidence="14">
    <location>
        <position position="140"/>
    </location>
    <ligand>
        <name>L-threonine</name>
        <dbReference type="ChEBI" id="CHEBI:57926"/>
    </ligand>
</feature>
<evidence type="ECO:0000256" key="12">
    <source>
        <dbReference type="ARBA" id="ARBA00048366"/>
    </source>
</evidence>
<evidence type="ECO:0000256" key="8">
    <source>
        <dbReference type="ARBA" id="ARBA00022695"/>
    </source>
</evidence>
<dbReference type="PANTHER" id="PTHR17490:SF16">
    <property type="entry name" value="THREONYLCARBAMOYL-AMP SYNTHASE"/>
    <property type="match status" value="1"/>
</dbReference>
<comment type="function">
    <text evidence="13">Required for the formation of a threonylcarbamoyl group on adenosine at position 37 (t(6)A37) in tRNAs that read codons beginning with adenine.</text>
</comment>
<feature type="binding site" evidence="14">
    <location>
        <position position="116"/>
    </location>
    <ligand>
        <name>ATP</name>
        <dbReference type="ChEBI" id="CHEBI:30616"/>
    </ligand>
</feature>
<dbReference type="RefSeq" id="WP_274372704.1">
    <property type="nucleotide sequence ID" value="NZ_CP072943.1"/>
</dbReference>
<feature type="binding site" evidence="14">
    <location>
        <position position="66"/>
    </location>
    <ligand>
        <name>L-threonine</name>
        <dbReference type="ChEBI" id="CHEBI:57926"/>
    </ligand>
</feature>
<comment type="subcellular location">
    <subcellularLocation>
        <location evidence="1 13">Cytoplasm</location>
    </subcellularLocation>
</comment>
<dbReference type="InterPro" id="IPR017945">
    <property type="entry name" value="DHBP_synth_RibB-like_a/b_dom"/>
</dbReference>